<protein>
    <submittedName>
        <fullName evidence="3">Uncharacterized protein</fullName>
    </submittedName>
</protein>
<evidence type="ECO:0000313" key="3">
    <source>
        <dbReference type="EMBL" id="MBN6101360.1"/>
    </source>
</evidence>
<keyword evidence="2" id="KW-0812">Transmembrane</keyword>
<name>A0ABS3AYB4_9XANT</name>
<keyword evidence="2" id="KW-1133">Transmembrane helix</keyword>
<comment type="caution">
    <text evidence="3">The sequence shown here is derived from an EMBL/GenBank/DDBJ whole genome shotgun (WGS) entry which is preliminary data.</text>
</comment>
<feature type="region of interest" description="Disordered" evidence="1">
    <location>
        <begin position="1"/>
        <end position="25"/>
    </location>
</feature>
<evidence type="ECO:0000256" key="1">
    <source>
        <dbReference type="SAM" id="MobiDB-lite"/>
    </source>
</evidence>
<feature type="compositionally biased region" description="Low complexity" evidence="1">
    <location>
        <begin position="55"/>
        <end position="65"/>
    </location>
</feature>
<dbReference type="RefSeq" id="WP_179564985.1">
    <property type="nucleotide sequence ID" value="NZ_JACSQX010000001.1"/>
</dbReference>
<evidence type="ECO:0000256" key="2">
    <source>
        <dbReference type="SAM" id="Phobius"/>
    </source>
</evidence>
<organism evidence="3 4">
    <name type="scientific">Xanthomonas bonasiae</name>
    <dbReference type="NCBI Taxonomy" id="2810351"/>
    <lineage>
        <taxon>Bacteria</taxon>
        <taxon>Pseudomonadati</taxon>
        <taxon>Pseudomonadota</taxon>
        <taxon>Gammaproteobacteria</taxon>
        <taxon>Lysobacterales</taxon>
        <taxon>Lysobacteraceae</taxon>
        <taxon>Xanthomonas</taxon>
    </lineage>
</organism>
<evidence type="ECO:0000313" key="4">
    <source>
        <dbReference type="Proteomes" id="UP000695802"/>
    </source>
</evidence>
<gene>
    <name evidence="3" type="ORF">JR064_04160</name>
</gene>
<keyword evidence="4" id="KW-1185">Reference proteome</keyword>
<keyword evidence="2" id="KW-0472">Membrane</keyword>
<accession>A0ABS3AYB4</accession>
<dbReference type="EMBL" id="JAFIWB010000002">
    <property type="protein sequence ID" value="MBN6101360.1"/>
    <property type="molecule type" value="Genomic_DNA"/>
</dbReference>
<feature type="compositionally biased region" description="Basic and acidic residues" evidence="1">
    <location>
        <begin position="1"/>
        <end position="19"/>
    </location>
</feature>
<reference evidence="3 4" key="1">
    <citation type="submission" date="2021-02" db="EMBL/GenBank/DDBJ databases">
        <title>Taxonomically Unique Crown Gall-Associated Xanthomonas Stains Have Deficiency in Virulence Repertories.</title>
        <authorList>
            <person name="Mafakheri H."/>
            <person name="Taghavi S.M."/>
            <person name="Dimkic I."/>
            <person name="Nemanja K."/>
            <person name="Osdaghi E."/>
        </authorList>
    </citation>
    <scope>NUCLEOTIDE SEQUENCE [LARGE SCALE GENOMIC DNA]</scope>
    <source>
        <strain evidence="3 4">FX4</strain>
    </source>
</reference>
<dbReference type="Proteomes" id="UP000695802">
    <property type="component" value="Unassembled WGS sequence"/>
</dbReference>
<proteinExistence type="predicted"/>
<sequence length="72" mass="7983">MSRPHDTQELYTRENDTKARSHAHRGSPWAWILVVALVLAAGGWWLSRDRGDDMPTNVPAPATPANDPPRAP</sequence>
<feature type="region of interest" description="Disordered" evidence="1">
    <location>
        <begin position="48"/>
        <end position="72"/>
    </location>
</feature>
<feature type="transmembrane region" description="Helical" evidence="2">
    <location>
        <begin position="28"/>
        <end position="46"/>
    </location>
</feature>